<evidence type="ECO:0000256" key="1">
    <source>
        <dbReference type="SAM" id="Phobius"/>
    </source>
</evidence>
<protein>
    <submittedName>
        <fullName evidence="2">Uncharacterized protein</fullName>
    </submittedName>
</protein>
<keyword evidence="3" id="KW-1185">Reference proteome</keyword>
<reference evidence="2" key="1">
    <citation type="journal article" date="2023" name="IScience">
        <title>Live-bearing cockroach genome reveals convergent evolutionary mechanisms linked to viviparity in insects and beyond.</title>
        <authorList>
            <person name="Fouks B."/>
            <person name="Harrison M.C."/>
            <person name="Mikhailova A.A."/>
            <person name="Marchal E."/>
            <person name="English S."/>
            <person name="Carruthers M."/>
            <person name="Jennings E.C."/>
            <person name="Chiamaka E.L."/>
            <person name="Frigard R.A."/>
            <person name="Pippel M."/>
            <person name="Attardo G.M."/>
            <person name="Benoit J.B."/>
            <person name="Bornberg-Bauer E."/>
            <person name="Tobe S.S."/>
        </authorList>
    </citation>
    <scope>NUCLEOTIDE SEQUENCE</scope>
    <source>
        <strain evidence="2">Stay&amp;Tobe</strain>
    </source>
</reference>
<accession>A0AAD8E7H6</accession>
<keyword evidence="1" id="KW-0812">Transmembrane</keyword>
<dbReference type="AlphaFoldDB" id="A0AAD8E7H6"/>
<feature type="non-terminal residue" evidence="2">
    <location>
        <position position="73"/>
    </location>
</feature>
<keyword evidence="1" id="KW-0472">Membrane</keyword>
<gene>
    <name evidence="2" type="ORF">L9F63_004193</name>
</gene>
<evidence type="ECO:0000313" key="3">
    <source>
        <dbReference type="Proteomes" id="UP001233999"/>
    </source>
</evidence>
<comment type="caution">
    <text evidence="2">The sequence shown here is derived from an EMBL/GenBank/DDBJ whole genome shotgun (WGS) entry which is preliminary data.</text>
</comment>
<dbReference type="Proteomes" id="UP001233999">
    <property type="component" value="Unassembled WGS sequence"/>
</dbReference>
<evidence type="ECO:0000313" key="2">
    <source>
        <dbReference type="EMBL" id="KAJ9580120.1"/>
    </source>
</evidence>
<proteinExistence type="predicted"/>
<feature type="transmembrane region" description="Helical" evidence="1">
    <location>
        <begin position="20"/>
        <end position="40"/>
    </location>
</feature>
<sequence>PNISAVVTVLISGLFAEVDVHYILTTVFIVYVCLCFNHFFSVRHCLEKHPYRDRFQNLDASSSFFQEVVVKYG</sequence>
<reference evidence="2" key="2">
    <citation type="submission" date="2023-05" db="EMBL/GenBank/DDBJ databases">
        <authorList>
            <person name="Fouks B."/>
        </authorList>
    </citation>
    <scope>NUCLEOTIDE SEQUENCE</scope>
    <source>
        <strain evidence="2">Stay&amp;Tobe</strain>
        <tissue evidence="2">Testes</tissue>
    </source>
</reference>
<feature type="non-terminal residue" evidence="2">
    <location>
        <position position="1"/>
    </location>
</feature>
<dbReference type="EMBL" id="JASPKZ010008359">
    <property type="protein sequence ID" value="KAJ9580120.1"/>
    <property type="molecule type" value="Genomic_DNA"/>
</dbReference>
<organism evidence="2 3">
    <name type="scientific">Diploptera punctata</name>
    <name type="common">Pacific beetle cockroach</name>
    <dbReference type="NCBI Taxonomy" id="6984"/>
    <lineage>
        <taxon>Eukaryota</taxon>
        <taxon>Metazoa</taxon>
        <taxon>Ecdysozoa</taxon>
        <taxon>Arthropoda</taxon>
        <taxon>Hexapoda</taxon>
        <taxon>Insecta</taxon>
        <taxon>Pterygota</taxon>
        <taxon>Neoptera</taxon>
        <taxon>Polyneoptera</taxon>
        <taxon>Dictyoptera</taxon>
        <taxon>Blattodea</taxon>
        <taxon>Blaberoidea</taxon>
        <taxon>Blaberidae</taxon>
        <taxon>Diplopterinae</taxon>
        <taxon>Diploptera</taxon>
    </lineage>
</organism>
<keyword evidence="1" id="KW-1133">Transmembrane helix</keyword>
<name>A0AAD8E7H6_DIPPU</name>